<dbReference type="AlphaFoldDB" id="A0A1X6ZRH9"/>
<evidence type="ECO:0000313" key="2">
    <source>
        <dbReference type="Proteomes" id="UP000193963"/>
    </source>
</evidence>
<proteinExistence type="predicted"/>
<protein>
    <submittedName>
        <fullName evidence="1">Uncharacterized protein</fullName>
    </submittedName>
</protein>
<dbReference type="EMBL" id="FWFN01000006">
    <property type="protein sequence ID" value="SLN59111.1"/>
    <property type="molecule type" value="Genomic_DNA"/>
</dbReference>
<name>A0A1X6ZRH9_9RHOB</name>
<gene>
    <name evidence="1" type="ORF">PSM7751_02924</name>
</gene>
<keyword evidence="2" id="KW-1185">Reference proteome</keyword>
<reference evidence="1 2" key="1">
    <citation type="submission" date="2017-03" db="EMBL/GenBank/DDBJ databases">
        <authorList>
            <person name="Afonso C.L."/>
            <person name="Miller P.J."/>
            <person name="Scott M.A."/>
            <person name="Spackman E."/>
            <person name="Goraichik I."/>
            <person name="Dimitrov K.M."/>
            <person name="Suarez D.L."/>
            <person name="Swayne D.E."/>
        </authorList>
    </citation>
    <scope>NUCLEOTIDE SEQUENCE [LARGE SCALE GENOMIC DNA]</scope>
    <source>
        <strain evidence="1 2">CECT 7751</strain>
    </source>
</reference>
<dbReference type="RefSeq" id="WP_085888970.1">
    <property type="nucleotide sequence ID" value="NZ_FWFN01000006.1"/>
</dbReference>
<accession>A0A1X6ZRH9</accession>
<sequence length="92" mass="9279">MNDPYSDEAATSSTLGLKGGVIAPSDGSDLAPIAKAVVVTDVTAGADLVVLPAGNEDGAWVPFHGVSVGFVPPFRVRRVSEDSTAVVAAVWG</sequence>
<organism evidence="1 2">
    <name type="scientific">Pseudooceanicola marinus</name>
    <dbReference type="NCBI Taxonomy" id="396013"/>
    <lineage>
        <taxon>Bacteria</taxon>
        <taxon>Pseudomonadati</taxon>
        <taxon>Pseudomonadota</taxon>
        <taxon>Alphaproteobacteria</taxon>
        <taxon>Rhodobacterales</taxon>
        <taxon>Paracoccaceae</taxon>
        <taxon>Pseudooceanicola</taxon>
    </lineage>
</organism>
<dbReference type="Proteomes" id="UP000193963">
    <property type="component" value="Unassembled WGS sequence"/>
</dbReference>
<evidence type="ECO:0000313" key="1">
    <source>
        <dbReference type="EMBL" id="SLN59111.1"/>
    </source>
</evidence>